<dbReference type="Gene3D" id="1.10.10.920">
    <property type="match status" value="1"/>
</dbReference>
<dbReference type="InterPro" id="IPR058240">
    <property type="entry name" value="rSAM_sf"/>
</dbReference>
<evidence type="ECO:0000256" key="8">
    <source>
        <dbReference type="ARBA" id="ARBA00022723"/>
    </source>
</evidence>
<keyword evidence="8 14" id="KW-0479">Metal-binding</keyword>
<evidence type="ECO:0000256" key="4">
    <source>
        <dbReference type="ARBA" id="ARBA00011245"/>
    </source>
</evidence>
<evidence type="ECO:0000256" key="9">
    <source>
        <dbReference type="ARBA" id="ARBA00023002"/>
    </source>
</evidence>
<dbReference type="InterPro" id="IPR007197">
    <property type="entry name" value="rSAM"/>
</dbReference>
<evidence type="ECO:0000259" key="15">
    <source>
        <dbReference type="PROSITE" id="PS51918"/>
    </source>
</evidence>
<dbReference type="SFLD" id="SFLDG01065">
    <property type="entry name" value="anaerobic_coproporphyrinogen-I"/>
    <property type="match status" value="1"/>
</dbReference>
<dbReference type="EC" id="1.3.98.3" evidence="14"/>
<evidence type="ECO:0000256" key="13">
    <source>
        <dbReference type="ARBA" id="ARBA00048321"/>
    </source>
</evidence>
<dbReference type="PANTHER" id="PTHR13932:SF6">
    <property type="entry name" value="OXYGEN-INDEPENDENT COPROPORPHYRINOGEN III OXIDASE"/>
    <property type="match status" value="1"/>
</dbReference>
<keyword evidence="10 14" id="KW-0408">Iron</keyword>
<comment type="similarity">
    <text evidence="3 14">Belongs to the anaerobic coproporphyrinogen-III oxidase family.</text>
</comment>
<evidence type="ECO:0000256" key="2">
    <source>
        <dbReference type="ARBA" id="ARBA00004785"/>
    </source>
</evidence>
<comment type="caution">
    <text evidence="16">The sequence shown here is derived from an EMBL/GenBank/DDBJ whole genome shotgun (WGS) entry which is preliminary data.</text>
</comment>
<evidence type="ECO:0000256" key="10">
    <source>
        <dbReference type="ARBA" id="ARBA00023004"/>
    </source>
</evidence>
<dbReference type="Gene3D" id="3.30.750.200">
    <property type="match status" value="1"/>
</dbReference>
<dbReference type="CDD" id="cd01335">
    <property type="entry name" value="Radical_SAM"/>
    <property type="match status" value="1"/>
</dbReference>
<reference evidence="16 17" key="1">
    <citation type="journal article" date="2013" name="Genome Announc.">
        <title>Genome Sequence of the Pigment-Producing Bacterium Pseudogulbenkiania ferrooxidans, Isolated from Loktak Lake.</title>
        <authorList>
            <person name="Puranik S."/>
            <person name="Talkal R."/>
            <person name="Qureshi A."/>
            <person name="Khardenavis A."/>
            <person name="Kapley A."/>
            <person name="Purohit H.J."/>
        </authorList>
    </citation>
    <scope>NUCLEOTIDE SEQUENCE [LARGE SCALE GENOMIC DNA]</scope>
    <source>
        <strain evidence="16 17">EGD-HP2</strain>
    </source>
</reference>
<dbReference type="InterPro" id="IPR004558">
    <property type="entry name" value="Coprogen_oxidase_HemN"/>
</dbReference>
<evidence type="ECO:0000256" key="14">
    <source>
        <dbReference type="PIRNR" id="PIRNR000167"/>
    </source>
</evidence>
<dbReference type="PANTHER" id="PTHR13932">
    <property type="entry name" value="COPROPORPHYRINIGEN III OXIDASE"/>
    <property type="match status" value="1"/>
</dbReference>
<evidence type="ECO:0000256" key="3">
    <source>
        <dbReference type="ARBA" id="ARBA00005493"/>
    </source>
</evidence>
<dbReference type="InterPro" id="IPR006638">
    <property type="entry name" value="Elp3/MiaA/NifB-like_rSAM"/>
</dbReference>
<keyword evidence="12 14" id="KW-0627">Porphyrin biosynthesis</keyword>
<dbReference type="Pfam" id="PF04055">
    <property type="entry name" value="Radical_SAM"/>
    <property type="match status" value="1"/>
</dbReference>
<dbReference type="SMART" id="SM00729">
    <property type="entry name" value="Elp3"/>
    <property type="match status" value="1"/>
</dbReference>
<gene>
    <name evidence="16" type="ORF">O166_06260</name>
</gene>
<dbReference type="NCBIfam" id="TIGR00538">
    <property type="entry name" value="hemN"/>
    <property type="match status" value="1"/>
</dbReference>
<comment type="pathway">
    <text evidence="2 14">Porphyrin-containing compound metabolism; protoporphyrin-IX biosynthesis; protoporphyrinogen-IX from coproporphyrinogen-III (AdoMet route): step 1/1.</text>
</comment>
<dbReference type="Proteomes" id="UP000016426">
    <property type="component" value="Unassembled WGS sequence"/>
</dbReference>
<organism evidence="16 17">
    <name type="scientific">Pseudogulbenkiania ferrooxidans EGD-HP2</name>
    <dbReference type="NCBI Taxonomy" id="1388764"/>
    <lineage>
        <taxon>Bacteria</taxon>
        <taxon>Pseudomonadati</taxon>
        <taxon>Pseudomonadota</taxon>
        <taxon>Betaproteobacteria</taxon>
        <taxon>Neisseriales</taxon>
        <taxon>Chromobacteriaceae</taxon>
        <taxon>Pseudogulbenkiania</taxon>
    </lineage>
</organism>
<dbReference type="PROSITE" id="PS51918">
    <property type="entry name" value="RADICAL_SAM"/>
    <property type="match status" value="1"/>
</dbReference>
<dbReference type="SUPFAM" id="SSF102114">
    <property type="entry name" value="Radical SAM enzymes"/>
    <property type="match status" value="1"/>
</dbReference>
<dbReference type="SFLD" id="SFLDS00029">
    <property type="entry name" value="Radical_SAM"/>
    <property type="match status" value="1"/>
</dbReference>
<name>A0ABN0N7V9_9NEIS</name>
<keyword evidence="9 14" id="KW-0560">Oxidoreductase</keyword>
<keyword evidence="7 14" id="KW-0949">S-adenosyl-L-methionine</keyword>
<dbReference type="Pfam" id="PF06969">
    <property type="entry name" value="HemN_C"/>
    <property type="match status" value="1"/>
</dbReference>
<evidence type="ECO:0000256" key="12">
    <source>
        <dbReference type="ARBA" id="ARBA00023244"/>
    </source>
</evidence>
<dbReference type="PIRSF" id="PIRSF000167">
    <property type="entry name" value="HemN"/>
    <property type="match status" value="1"/>
</dbReference>
<comment type="subunit">
    <text evidence="4">Monomer.</text>
</comment>
<comment type="subcellular location">
    <subcellularLocation>
        <location evidence="1 14">Cytoplasm</location>
    </subcellularLocation>
</comment>
<dbReference type="InterPro" id="IPR010723">
    <property type="entry name" value="HemN_C"/>
</dbReference>
<keyword evidence="6 14" id="KW-0963">Cytoplasm</keyword>
<comment type="cofactor">
    <cofactor evidence="14">
        <name>[4Fe-4S] cluster</name>
        <dbReference type="ChEBI" id="CHEBI:49883"/>
    </cofactor>
    <text evidence="14">Binds 1 [4Fe-4S] cluster. The cluster is coordinated with 3 cysteines and an exchangeable S-adenosyl-L-methionine.</text>
</comment>
<proteinExistence type="inferred from homology"/>
<keyword evidence="11 14" id="KW-0411">Iron-sulfur</keyword>
<feature type="domain" description="Radical SAM core" evidence="15">
    <location>
        <begin position="57"/>
        <end position="291"/>
    </location>
</feature>
<evidence type="ECO:0000256" key="5">
    <source>
        <dbReference type="ARBA" id="ARBA00022485"/>
    </source>
</evidence>
<keyword evidence="5 14" id="KW-0004">4Fe-4S</keyword>
<evidence type="ECO:0000313" key="17">
    <source>
        <dbReference type="Proteomes" id="UP000016426"/>
    </source>
</evidence>
<sequence length="468" mass="53272">MKTTHPFSPAHFVFDRELIERLDGAGPRYTSYPTADRFTSNFSTQDYLDKLRQRQIGANRKPLSLYAHIPFCNTICYYCACNKIITKDSGKADQYLDYLEKEIRLVSAELGIREKVIQLHFGGGTPTFLSDAQLERLMGILSTHFEFLSDGEYSIEIDPRKVKRETMLKLAGYGFNRVSVGIQDFDPAVQRAVNRIQTEEETRAVIEAAREGGFKSVSLDLIYGLPLQSRETMRDTLRKALALDPDRLSLYNYAHLPSVFMPQRRINEADLPPAAVKLDILQDAVKTLTDAGYVFIGMDHFAKPDDELAIALRQGRLQRNFQGYSTHSDCDMLAFGVSSIGKVGSCYSQNDKTLDGYYAALDQGRLPVVRGLTLDNDDVLRRTIIQSLMCRFALSVEAIEEIHGINFAQYFAAEMPQIREFQQQGLLSFDGDFLMVEPQGRFLIRNIAMIFDRHLRERETRARYSKTI</sequence>
<comment type="catalytic activity">
    <reaction evidence="13 14">
        <text>coproporphyrinogen III + 2 S-adenosyl-L-methionine = protoporphyrinogen IX + 2 5'-deoxyadenosine + 2 L-methionine + 2 CO2</text>
        <dbReference type="Rhea" id="RHEA:15425"/>
        <dbReference type="ChEBI" id="CHEBI:16526"/>
        <dbReference type="ChEBI" id="CHEBI:17319"/>
        <dbReference type="ChEBI" id="CHEBI:57307"/>
        <dbReference type="ChEBI" id="CHEBI:57309"/>
        <dbReference type="ChEBI" id="CHEBI:57844"/>
        <dbReference type="ChEBI" id="CHEBI:59789"/>
        <dbReference type="EC" id="1.3.98.3"/>
    </reaction>
</comment>
<evidence type="ECO:0000313" key="16">
    <source>
        <dbReference type="EMBL" id="ERE07290.1"/>
    </source>
</evidence>
<evidence type="ECO:0000256" key="11">
    <source>
        <dbReference type="ARBA" id="ARBA00023014"/>
    </source>
</evidence>
<dbReference type="EMBL" id="AVPH01000201">
    <property type="protein sequence ID" value="ERE07290.1"/>
    <property type="molecule type" value="Genomic_DNA"/>
</dbReference>
<evidence type="ECO:0000256" key="7">
    <source>
        <dbReference type="ARBA" id="ARBA00022691"/>
    </source>
</evidence>
<accession>A0ABN0N7V9</accession>
<dbReference type="RefSeq" id="WP_021476684.1">
    <property type="nucleotide sequence ID" value="NZ_AVPH01000201.1"/>
</dbReference>
<evidence type="ECO:0000256" key="6">
    <source>
        <dbReference type="ARBA" id="ARBA00022490"/>
    </source>
</evidence>
<keyword evidence="17" id="KW-1185">Reference proteome</keyword>
<evidence type="ECO:0000256" key="1">
    <source>
        <dbReference type="ARBA" id="ARBA00004496"/>
    </source>
</evidence>
<protein>
    <recommendedName>
        <fullName evidence="14">Coproporphyrinogen-III oxidase</fullName>
        <ecNumber evidence="14">1.3.98.3</ecNumber>
    </recommendedName>
</protein>
<dbReference type="InterPro" id="IPR034505">
    <property type="entry name" value="Coproporphyrinogen-III_oxidase"/>
</dbReference>